<dbReference type="PROSITE" id="PS50987">
    <property type="entry name" value="HTH_ARSR_2"/>
    <property type="match status" value="1"/>
</dbReference>
<dbReference type="RefSeq" id="WP_189919009.1">
    <property type="nucleotide sequence ID" value="NZ_BMSI01000002.1"/>
</dbReference>
<dbReference type="NCBIfam" id="NF033788">
    <property type="entry name" value="HTH_metalloreg"/>
    <property type="match status" value="1"/>
</dbReference>
<dbReference type="InterPro" id="IPR036390">
    <property type="entry name" value="WH_DNA-bd_sf"/>
</dbReference>
<dbReference type="InterPro" id="IPR011991">
    <property type="entry name" value="ArsR-like_HTH"/>
</dbReference>
<proteinExistence type="predicted"/>
<dbReference type="GeneID" id="91470129"/>
<keyword evidence="6" id="KW-1185">Reference proteome</keyword>
<sequence length="119" mass="12557">MTERPPGAAEAVDHVIGALADPTRRLLLEVLAAQGEATATTLAERLPVSRQAVVKHLAVLDAAGLVSGARVGREVRYAVRPAALDATARWMASLAADWDRRLATIKRVAEAAERDAPSA</sequence>
<dbReference type="Gene3D" id="1.10.10.10">
    <property type="entry name" value="Winged helix-like DNA-binding domain superfamily/Winged helix DNA-binding domain"/>
    <property type="match status" value="1"/>
</dbReference>
<keyword evidence="2" id="KW-0238">DNA-binding</keyword>
<comment type="caution">
    <text evidence="5">The sequence shown here is derived from an EMBL/GenBank/DDBJ whole genome shotgun (WGS) entry which is preliminary data.</text>
</comment>
<dbReference type="PRINTS" id="PR00778">
    <property type="entry name" value="HTHARSR"/>
</dbReference>
<evidence type="ECO:0000259" key="4">
    <source>
        <dbReference type="PROSITE" id="PS50987"/>
    </source>
</evidence>
<evidence type="ECO:0000313" key="6">
    <source>
        <dbReference type="Proteomes" id="UP000649259"/>
    </source>
</evidence>
<name>A0ABQ3RXJ2_9ACTN</name>
<dbReference type="PANTHER" id="PTHR33154:SF33">
    <property type="entry name" value="TRANSCRIPTIONAL REPRESSOR SDPR"/>
    <property type="match status" value="1"/>
</dbReference>
<keyword evidence="1" id="KW-0805">Transcription regulation</keyword>
<evidence type="ECO:0000313" key="5">
    <source>
        <dbReference type="EMBL" id="GHI60579.1"/>
    </source>
</evidence>
<gene>
    <name evidence="5" type="ORF">Saso_22290</name>
</gene>
<evidence type="ECO:0000256" key="2">
    <source>
        <dbReference type="ARBA" id="ARBA00023125"/>
    </source>
</evidence>
<evidence type="ECO:0000256" key="1">
    <source>
        <dbReference type="ARBA" id="ARBA00023015"/>
    </source>
</evidence>
<reference evidence="6" key="1">
    <citation type="submission" date="2023-07" db="EMBL/GenBank/DDBJ databases">
        <title>Whole genome shotgun sequence of Streptomyces cacaoi subsp. asoensis NBRC 13813.</title>
        <authorList>
            <person name="Komaki H."/>
            <person name="Tamura T."/>
        </authorList>
    </citation>
    <scope>NUCLEOTIDE SEQUENCE [LARGE SCALE GENOMIC DNA]</scope>
    <source>
        <strain evidence="6">NBRC 13813</strain>
    </source>
</reference>
<evidence type="ECO:0000256" key="3">
    <source>
        <dbReference type="ARBA" id="ARBA00023163"/>
    </source>
</evidence>
<dbReference type="SUPFAM" id="SSF46785">
    <property type="entry name" value="Winged helix' DNA-binding domain"/>
    <property type="match status" value="1"/>
</dbReference>
<organism evidence="5 6">
    <name type="scientific">Streptomyces asoensis</name>
    <dbReference type="NCBI Taxonomy" id="249586"/>
    <lineage>
        <taxon>Bacteria</taxon>
        <taxon>Bacillati</taxon>
        <taxon>Actinomycetota</taxon>
        <taxon>Actinomycetes</taxon>
        <taxon>Kitasatosporales</taxon>
        <taxon>Streptomycetaceae</taxon>
        <taxon>Streptomyces</taxon>
    </lineage>
</organism>
<dbReference type="InterPro" id="IPR036388">
    <property type="entry name" value="WH-like_DNA-bd_sf"/>
</dbReference>
<feature type="domain" description="HTH arsR-type" evidence="4">
    <location>
        <begin position="4"/>
        <end position="99"/>
    </location>
</feature>
<protein>
    <submittedName>
        <fullName evidence="5">Transcriptional regulator</fullName>
    </submittedName>
</protein>
<keyword evidence="3" id="KW-0804">Transcription</keyword>
<dbReference type="InterPro" id="IPR001845">
    <property type="entry name" value="HTH_ArsR_DNA-bd_dom"/>
</dbReference>
<accession>A0ABQ3RXJ2</accession>
<dbReference type="CDD" id="cd00090">
    <property type="entry name" value="HTH_ARSR"/>
    <property type="match status" value="1"/>
</dbReference>
<dbReference type="Pfam" id="PF12840">
    <property type="entry name" value="HTH_20"/>
    <property type="match status" value="1"/>
</dbReference>
<dbReference type="EMBL" id="BNEB01000002">
    <property type="protein sequence ID" value="GHI60579.1"/>
    <property type="molecule type" value="Genomic_DNA"/>
</dbReference>
<dbReference type="PANTHER" id="PTHR33154">
    <property type="entry name" value="TRANSCRIPTIONAL REGULATOR, ARSR FAMILY"/>
    <property type="match status" value="1"/>
</dbReference>
<dbReference type="Proteomes" id="UP000649259">
    <property type="component" value="Unassembled WGS sequence"/>
</dbReference>
<dbReference type="SMART" id="SM00418">
    <property type="entry name" value="HTH_ARSR"/>
    <property type="match status" value="1"/>
</dbReference>
<dbReference type="InterPro" id="IPR051081">
    <property type="entry name" value="HTH_MetalResp_TranReg"/>
</dbReference>